<proteinExistence type="predicted"/>
<feature type="transmembrane region" description="Helical" evidence="1">
    <location>
        <begin position="315"/>
        <end position="338"/>
    </location>
</feature>
<dbReference type="RefSeq" id="WP_021331168.1">
    <property type="nucleotide sequence ID" value="NZ_AUZJ01000055.1"/>
</dbReference>
<comment type="caution">
    <text evidence="3">The sequence shown here is derived from an EMBL/GenBank/DDBJ whole genome shotgun (WGS) entry which is preliminary data.</text>
</comment>
<organism evidence="3 5">
    <name type="scientific">Treponema socranskii subsp. socranskii VPI DR56BR1116 = ATCC 35536</name>
    <dbReference type="NCBI Taxonomy" id="1125725"/>
    <lineage>
        <taxon>Bacteria</taxon>
        <taxon>Pseudomonadati</taxon>
        <taxon>Spirochaetota</taxon>
        <taxon>Spirochaetia</taxon>
        <taxon>Spirochaetales</taxon>
        <taxon>Treponemataceae</taxon>
        <taxon>Treponema</taxon>
    </lineage>
</organism>
<reference evidence="5 6" key="1">
    <citation type="submission" date="2013-08" db="EMBL/GenBank/DDBJ databases">
        <authorList>
            <person name="Durkin A.S."/>
            <person name="Haft D.R."/>
            <person name="McCorrison J."/>
            <person name="Torralba M."/>
            <person name="Gillis M."/>
            <person name="Haft D.H."/>
            <person name="Methe B."/>
            <person name="Sutton G."/>
            <person name="Nelson K.E."/>
        </authorList>
    </citation>
    <scope>NUCLEOTIDE SEQUENCE [LARGE SCALE GENOMIC DNA]</scope>
    <source>
        <strain evidence="4 6">ATCC 35536</strain>
        <strain evidence="3 5">VPI DR56BR1116</strain>
    </source>
</reference>
<dbReference type="EMBL" id="AUZJ01000055">
    <property type="protein sequence ID" value="ERF59891.1"/>
    <property type="molecule type" value="Genomic_DNA"/>
</dbReference>
<sequence>MFTNIALGVAGVFTVYNLLFMLIGLIVGIIFGALPGFSATMAVAVFVPFSYVLDAGTAMLLLSGVYCGAIYGGSIPAVLLGIPGTPASVPTSMEGHPLLKKGEGGQALGIVTFASSFGGLLSSIALLICAPLLALIAMRVGPPEQMMVAVFGLSVVSMLSEKNMARGIFICFVALAIACIGQDPVLGFPRFTFGNYKLSGGLEVVSILIGLFSLPEVFKMIISIRNEKEIKISFSDSKVKVPWKIINKNWFNLLRSSIIGIIVGIIPAAGPDIASFLAYNESKKASKNKDTYGHGAYEGLIASESANNGVTGGSLIPLLTLAIPGSAPAAIFLGAMIIKGLRPGPLLFTSHASEVYTLIVGFAVINIIMLFVGLLFCKIAKKILFIPKQVLVTLIIILTVVGSYSIQQNITDVITMFIAGVIGYFLTKYDYPLSPIALGLLLGPMLEESIMLTTTMYSNFFMIFTRPIVDIFSLFIIVSLFWPLISKKLKTEVRK</sequence>
<feature type="transmembrane region" description="Helical" evidence="1">
    <location>
        <begin position="436"/>
        <end position="457"/>
    </location>
</feature>
<name>U2MW46_TRESO</name>
<feature type="transmembrane region" description="Helical" evidence="1">
    <location>
        <begin position="358"/>
        <end position="377"/>
    </location>
</feature>
<gene>
    <name evidence="4" type="ORF">HMPREF0860_2082</name>
    <name evidence="3" type="ORF">HMPREF1325_0670</name>
</gene>
<feature type="transmembrane region" description="Helical" evidence="1">
    <location>
        <begin position="7"/>
        <end position="31"/>
    </location>
</feature>
<protein>
    <submittedName>
        <fullName evidence="3">Tripartite tricarboxylate transporter TctA family protein</fullName>
    </submittedName>
</protein>
<dbReference type="Proteomes" id="UP000016646">
    <property type="component" value="Unassembled WGS sequence"/>
</dbReference>
<evidence type="ECO:0000313" key="5">
    <source>
        <dbReference type="Proteomes" id="UP000016412"/>
    </source>
</evidence>
<feature type="transmembrane region" description="Helical" evidence="1">
    <location>
        <begin position="60"/>
        <end position="82"/>
    </location>
</feature>
<dbReference type="InterPro" id="IPR002823">
    <property type="entry name" value="DUF112_TM"/>
</dbReference>
<dbReference type="EMBL" id="AVQI01000033">
    <property type="protein sequence ID" value="ERK03429.1"/>
    <property type="molecule type" value="Genomic_DNA"/>
</dbReference>
<feature type="transmembrane region" description="Helical" evidence="1">
    <location>
        <begin position="37"/>
        <end position="53"/>
    </location>
</feature>
<feature type="transmembrane region" description="Helical" evidence="1">
    <location>
        <begin position="463"/>
        <end position="485"/>
    </location>
</feature>
<keyword evidence="1" id="KW-1133">Transmembrane helix</keyword>
<dbReference type="PATRIC" id="fig|1125725.3.peg.2163"/>
<feature type="transmembrane region" description="Helical" evidence="1">
    <location>
        <begin position="107"/>
        <end position="137"/>
    </location>
</feature>
<dbReference type="PANTHER" id="PTHR35342:SF5">
    <property type="entry name" value="TRICARBOXYLIC TRANSPORT PROTEIN"/>
    <property type="match status" value="1"/>
</dbReference>
<evidence type="ECO:0000313" key="3">
    <source>
        <dbReference type="EMBL" id="ERF59891.1"/>
    </source>
</evidence>
<dbReference type="Pfam" id="PF01970">
    <property type="entry name" value="TctA"/>
    <property type="match status" value="1"/>
</dbReference>
<feature type="transmembrane region" description="Helical" evidence="1">
    <location>
        <begin position="389"/>
        <end position="407"/>
    </location>
</feature>
<accession>U2MW46</accession>
<keyword evidence="6" id="KW-1185">Reference proteome</keyword>
<dbReference type="PANTHER" id="PTHR35342">
    <property type="entry name" value="TRICARBOXYLIC TRANSPORT PROTEIN"/>
    <property type="match status" value="1"/>
</dbReference>
<feature type="domain" description="DUF112" evidence="2">
    <location>
        <begin position="18"/>
        <end position="436"/>
    </location>
</feature>
<feature type="transmembrane region" description="Helical" evidence="1">
    <location>
        <begin position="413"/>
        <end position="429"/>
    </location>
</feature>
<feature type="transmembrane region" description="Helical" evidence="1">
    <location>
        <begin position="167"/>
        <end position="186"/>
    </location>
</feature>
<dbReference type="OrthoDB" id="359531at2"/>
<evidence type="ECO:0000259" key="2">
    <source>
        <dbReference type="Pfam" id="PF01970"/>
    </source>
</evidence>
<evidence type="ECO:0000313" key="6">
    <source>
        <dbReference type="Proteomes" id="UP000016646"/>
    </source>
</evidence>
<evidence type="ECO:0000256" key="1">
    <source>
        <dbReference type="SAM" id="Phobius"/>
    </source>
</evidence>
<dbReference type="eggNOG" id="COG3333">
    <property type="taxonomic scope" value="Bacteria"/>
</dbReference>
<keyword evidence="1" id="KW-0472">Membrane</keyword>
<dbReference type="STRING" id="1125725.HMPREF1325_0670"/>
<dbReference type="AlphaFoldDB" id="U2MW46"/>
<keyword evidence="1" id="KW-0812">Transmembrane</keyword>
<evidence type="ECO:0000313" key="4">
    <source>
        <dbReference type="EMBL" id="ERK03429.1"/>
    </source>
</evidence>
<dbReference type="Proteomes" id="UP000016412">
    <property type="component" value="Unassembled WGS sequence"/>
</dbReference>